<evidence type="ECO:0000313" key="8">
    <source>
        <dbReference type="Proteomes" id="UP000000305"/>
    </source>
</evidence>
<evidence type="ECO:0000256" key="2">
    <source>
        <dbReference type="ARBA" id="ARBA00009824"/>
    </source>
</evidence>
<dbReference type="AlphaFoldDB" id="E9H828"/>
<dbReference type="EMBL" id="GL732602">
    <property type="protein sequence ID" value="EFX72133.1"/>
    <property type="molecule type" value="Genomic_DNA"/>
</dbReference>
<keyword evidence="3 6" id="KW-0812">Transmembrane</keyword>
<dbReference type="OMA" id="AGLYSYC"/>
<dbReference type="Pfam" id="PF05277">
    <property type="entry name" value="DUF726"/>
    <property type="match status" value="2"/>
</dbReference>
<dbReference type="PANTHER" id="PTHR17920">
    <property type="entry name" value="TRANSMEMBRANE AND COILED-COIL DOMAIN-CONTAINING PROTEIN 4 TMCO4"/>
    <property type="match status" value="1"/>
</dbReference>
<dbReference type="InParanoid" id="E9H828"/>
<dbReference type="Proteomes" id="UP000000305">
    <property type="component" value="Unassembled WGS sequence"/>
</dbReference>
<evidence type="ECO:0000256" key="1">
    <source>
        <dbReference type="ARBA" id="ARBA00004141"/>
    </source>
</evidence>
<evidence type="ECO:0000256" key="5">
    <source>
        <dbReference type="ARBA" id="ARBA00023136"/>
    </source>
</evidence>
<evidence type="ECO:0000256" key="6">
    <source>
        <dbReference type="SAM" id="Phobius"/>
    </source>
</evidence>
<evidence type="ECO:0000313" key="7">
    <source>
        <dbReference type="EMBL" id="EFX72133.1"/>
    </source>
</evidence>
<accession>E9H828</accession>
<dbReference type="SUPFAM" id="SSF53474">
    <property type="entry name" value="alpha/beta-Hydrolases"/>
    <property type="match status" value="1"/>
</dbReference>
<dbReference type="OrthoDB" id="277931at2759"/>
<keyword evidence="4 6" id="KW-1133">Transmembrane helix</keyword>
<proteinExistence type="inferred from homology"/>
<reference evidence="7 8" key="1">
    <citation type="journal article" date="2011" name="Science">
        <title>The ecoresponsive genome of Daphnia pulex.</title>
        <authorList>
            <person name="Colbourne J.K."/>
            <person name="Pfrender M.E."/>
            <person name="Gilbert D."/>
            <person name="Thomas W.K."/>
            <person name="Tucker A."/>
            <person name="Oakley T.H."/>
            <person name="Tokishita S."/>
            <person name="Aerts A."/>
            <person name="Arnold G.J."/>
            <person name="Basu M.K."/>
            <person name="Bauer D.J."/>
            <person name="Caceres C.E."/>
            <person name="Carmel L."/>
            <person name="Casola C."/>
            <person name="Choi J.H."/>
            <person name="Detter J.C."/>
            <person name="Dong Q."/>
            <person name="Dusheyko S."/>
            <person name="Eads B.D."/>
            <person name="Frohlich T."/>
            <person name="Geiler-Samerotte K.A."/>
            <person name="Gerlach D."/>
            <person name="Hatcher P."/>
            <person name="Jogdeo S."/>
            <person name="Krijgsveld J."/>
            <person name="Kriventseva E.V."/>
            <person name="Kultz D."/>
            <person name="Laforsch C."/>
            <person name="Lindquist E."/>
            <person name="Lopez J."/>
            <person name="Manak J.R."/>
            <person name="Muller J."/>
            <person name="Pangilinan J."/>
            <person name="Patwardhan R.P."/>
            <person name="Pitluck S."/>
            <person name="Pritham E.J."/>
            <person name="Rechtsteiner A."/>
            <person name="Rho M."/>
            <person name="Rogozin I.B."/>
            <person name="Sakarya O."/>
            <person name="Salamov A."/>
            <person name="Schaack S."/>
            <person name="Shapiro H."/>
            <person name="Shiga Y."/>
            <person name="Skalitzky C."/>
            <person name="Smith Z."/>
            <person name="Souvorov A."/>
            <person name="Sung W."/>
            <person name="Tang Z."/>
            <person name="Tsuchiya D."/>
            <person name="Tu H."/>
            <person name="Vos H."/>
            <person name="Wang M."/>
            <person name="Wolf Y.I."/>
            <person name="Yamagata H."/>
            <person name="Yamada T."/>
            <person name="Ye Y."/>
            <person name="Shaw J.R."/>
            <person name="Andrews J."/>
            <person name="Crease T.J."/>
            <person name="Tang H."/>
            <person name="Lucas S.M."/>
            <person name="Robertson H.M."/>
            <person name="Bork P."/>
            <person name="Koonin E.V."/>
            <person name="Zdobnov E.M."/>
            <person name="Grigoriev I.V."/>
            <person name="Lynch M."/>
            <person name="Boore J.L."/>
        </authorList>
    </citation>
    <scope>NUCLEOTIDE SEQUENCE [LARGE SCALE GENOMIC DNA]</scope>
</reference>
<dbReference type="PANTHER" id="PTHR17920:SF3">
    <property type="entry name" value="TRANSMEMBRANE AND COILED-COIL DOMAIN-CONTAINING PROTEIN 4"/>
    <property type="match status" value="1"/>
</dbReference>
<comment type="subcellular location">
    <subcellularLocation>
        <location evidence="1">Membrane</location>
        <topology evidence="1">Multi-pass membrane protein</topology>
    </subcellularLocation>
</comment>
<sequence>MATTAADWSDPARYAYASLFALSLNERHSHESCADPEFRQRSLRRLLEHVKLMRCEPMMQLLMLESESGHTRDPYVQMLLEEPEFHGDGTRVVYDALQWALVLGHYDARIRVILHEWATQLFGLSVEHFEMLEDAIVHRVERGLATKTLQEEEREKKEMKMKKVKKFAWIGAASVGGGVLVGLTGGLVAPLVGASLAALLGVGGGAAAAGSVTGAAVIGSLFGAAGAGVSGYKMNKRVGDVEEFFFVRLSPGQGSRLHVTICCPGWLPPPDRNQLAEESEDDENGDDDEIGESIERRLMQSFDGLIHSREQYGLQYETKYLAEMGRAIDAVCRLAISMAATQVLKMTIFHGLVTAVALPRTILSLTSVIDNPWNVCCNRSAQVGQMLAETLMGGTFGRRPVTLLGFSLGARVVYFCLKELHRRGGRGIVQDAVLIGTPVTGNASEWRPLLDVVAGRLVNAFSRNDWVLKIVYRTASAAYDVAGLEGVDIQHDQLVNVDLSHLISGHGDYRTKADQCLKAIALLRVIPITTTTTTTSQQQQQQQSQV</sequence>
<dbReference type="HOGENOM" id="CLU_016865_0_1_1"/>
<dbReference type="InterPro" id="IPR007941">
    <property type="entry name" value="DUF726"/>
</dbReference>
<protein>
    <submittedName>
        <fullName evidence="7">Uncharacterized protein</fullName>
    </submittedName>
</protein>
<feature type="transmembrane region" description="Helical" evidence="6">
    <location>
        <begin position="167"/>
        <end position="200"/>
    </location>
</feature>
<dbReference type="GO" id="GO:0016020">
    <property type="term" value="C:membrane"/>
    <property type="evidence" value="ECO:0007669"/>
    <property type="project" value="UniProtKB-SubCell"/>
</dbReference>
<dbReference type="eggNOG" id="KOG2385">
    <property type="taxonomic scope" value="Eukaryota"/>
</dbReference>
<dbReference type="PhylomeDB" id="E9H828"/>
<dbReference type="KEGG" id="dpx:DAPPUDRAFT_326548"/>
<evidence type="ECO:0000256" key="3">
    <source>
        <dbReference type="ARBA" id="ARBA00022692"/>
    </source>
</evidence>
<organism evidence="7 8">
    <name type="scientific">Daphnia pulex</name>
    <name type="common">Water flea</name>
    <dbReference type="NCBI Taxonomy" id="6669"/>
    <lineage>
        <taxon>Eukaryota</taxon>
        <taxon>Metazoa</taxon>
        <taxon>Ecdysozoa</taxon>
        <taxon>Arthropoda</taxon>
        <taxon>Crustacea</taxon>
        <taxon>Branchiopoda</taxon>
        <taxon>Diplostraca</taxon>
        <taxon>Cladocera</taxon>
        <taxon>Anomopoda</taxon>
        <taxon>Daphniidae</taxon>
        <taxon>Daphnia</taxon>
    </lineage>
</organism>
<keyword evidence="8" id="KW-1185">Reference proteome</keyword>
<dbReference type="InterPro" id="IPR029058">
    <property type="entry name" value="AB_hydrolase_fold"/>
</dbReference>
<comment type="similarity">
    <text evidence="2">Belongs to the TMCO4 family.</text>
</comment>
<gene>
    <name evidence="7" type="ORF">DAPPUDRAFT_326548</name>
</gene>
<feature type="transmembrane region" description="Helical" evidence="6">
    <location>
        <begin position="206"/>
        <end position="229"/>
    </location>
</feature>
<name>E9H828_DAPPU</name>
<evidence type="ECO:0000256" key="4">
    <source>
        <dbReference type="ARBA" id="ARBA00022989"/>
    </source>
</evidence>
<keyword evidence="5 6" id="KW-0472">Membrane</keyword>